<protein>
    <submittedName>
        <fullName evidence="1">Uncharacterized protein</fullName>
    </submittedName>
</protein>
<dbReference type="AlphaFoldDB" id="A0AAW1X5P1"/>
<gene>
    <name evidence="1" type="ORF">M0R45_019298</name>
</gene>
<evidence type="ECO:0000313" key="2">
    <source>
        <dbReference type="Proteomes" id="UP001457282"/>
    </source>
</evidence>
<sequence>MLAATWRRSRSVSMAAADWCGLGRDLRRVHTASTALCGCSSDERNETAVRKGGWARPGSTVRWLTGTWLQLGSLSFKDGSLVMWPWQLKEAVGLGFSGGEKSEQRSSVWRLRLIDRILDFQKSQRRRSELGTGLGCRAVWRGGW</sequence>
<dbReference type="Proteomes" id="UP001457282">
    <property type="component" value="Unassembled WGS sequence"/>
</dbReference>
<organism evidence="1 2">
    <name type="scientific">Rubus argutus</name>
    <name type="common">Southern blackberry</name>
    <dbReference type="NCBI Taxonomy" id="59490"/>
    <lineage>
        <taxon>Eukaryota</taxon>
        <taxon>Viridiplantae</taxon>
        <taxon>Streptophyta</taxon>
        <taxon>Embryophyta</taxon>
        <taxon>Tracheophyta</taxon>
        <taxon>Spermatophyta</taxon>
        <taxon>Magnoliopsida</taxon>
        <taxon>eudicotyledons</taxon>
        <taxon>Gunneridae</taxon>
        <taxon>Pentapetalae</taxon>
        <taxon>rosids</taxon>
        <taxon>fabids</taxon>
        <taxon>Rosales</taxon>
        <taxon>Rosaceae</taxon>
        <taxon>Rosoideae</taxon>
        <taxon>Rosoideae incertae sedis</taxon>
        <taxon>Rubus</taxon>
    </lineage>
</organism>
<keyword evidence="2" id="KW-1185">Reference proteome</keyword>
<evidence type="ECO:0000313" key="1">
    <source>
        <dbReference type="EMBL" id="KAK9932047.1"/>
    </source>
</evidence>
<dbReference type="EMBL" id="JBEDUW010000004">
    <property type="protein sequence ID" value="KAK9932047.1"/>
    <property type="molecule type" value="Genomic_DNA"/>
</dbReference>
<comment type="caution">
    <text evidence="1">The sequence shown here is derived from an EMBL/GenBank/DDBJ whole genome shotgun (WGS) entry which is preliminary data.</text>
</comment>
<reference evidence="1 2" key="1">
    <citation type="journal article" date="2023" name="G3 (Bethesda)">
        <title>A chromosome-length genome assembly and annotation of blackberry (Rubus argutus, cv. 'Hillquist').</title>
        <authorList>
            <person name="Bruna T."/>
            <person name="Aryal R."/>
            <person name="Dudchenko O."/>
            <person name="Sargent D.J."/>
            <person name="Mead D."/>
            <person name="Buti M."/>
            <person name="Cavallini A."/>
            <person name="Hytonen T."/>
            <person name="Andres J."/>
            <person name="Pham M."/>
            <person name="Weisz D."/>
            <person name="Mascagni F."/>
            <person name="Usai G."/>
            <person name="Natali L."/>
            <person name="Bassil N."/>
            <person name="Fernandez G.E."/>
            <person name="Lomsadze A."/>
            <person name="Armour M."/>
            <person name="Olukolu B."/>
            <person name="Poorten T."/>
            <person name="Britton C."/>
            <person name="Davik J."/>
            <person name="Ashrafi H."/>
            <person name="Aiden E.L."/>
            <person name="Borodovsky M."/>
            <person name="Worthington M."/>
        </authorList>
    </citation>
    <scope>NUCLEOTIDE SEQUENCE [LARGE SCALE GENOMIC DNA]</scope>
    <source>
        <strain evidence="1">PI 553951</strain>
    </source>
</reference>
<proteinExistence type="predicted"/>
<name>A0AAW1X5P1_RUBAR</name>
<accession>A0AAW1X5P1</accession>